<evidence type="ECO:0000313" key="1">
    <source>
        <dbReference type="EMBL" id="KAK2022862.1"/>
    </source>
</evidence>
<dbReference type="Proteomes" id="UP001232148">
    <property type="component" value="Unassembled WGS sequence"/>
</dbReference>
<dbReference type="EMBL" id="MU843022">
    <property type="protein sequence ID" value="KAK2022862.1"/>
    <property type="molecule type" value="Genomic_DNA"/>
</dbReference>
<organism evidence="1 2">
    <name type="scientific">Colletotrichum zoysiae</name>
    <dbReference type="NCBI Taxonomy" id="1216348"/>
    <lineage>
        <taxon>Eukaryota</taxon>
        <taxon>Fungi</taxon>
        <taxon>Dikarya</taxon>
        <taxon>Ascomycota</taxon>
        <taxon>Pezizomycotina</taxon>
        <taxon>Sordariomycetes</taxon>
        <taxon>Hypocreomycetidae</taxon>
        <taxon>Glomerellales</taxon>
        <taxon>Glomerellaceae</taxon>
        <taxon>Colletotrichum</taxon>
        <taxon>Colletotrichum graminicola species complex</taxon>
    </lineage>
</organism>
<evidence type="ECO:0000313" key="2">
    <source>
        <dbReference type="Proteomes" id="UP001232148"/>
    </source>
</evidence>
<keyword evidence="2" id="KW-1185">Reference proteome</keyword>
<comment type="caution">
    <text evidence="1">The sequence shown here is derived from an EMBL/GenBank/DDBJ whole genome shotgun (WGS) entry which is preliminary data.</text>
</comment>
<accession>A0AAD9H6U6</accession>
<dbReference type="AlphaFoldDB" id="A0AAD9H6U6"/>
<sequence>MGGGAVKCLAAFFAQGLQRAGQGNHSPKGRRRTGVILFFPLLQAVALRRLKSTANGGVEFFSLVSLNIQLYSWSQAREARKDLRVESAKKGGFAVPERVTLMGSGGCRRVRFEWWKRSRVGSRVSSVCGKRDDGDGGSWRVESDGCTVLYMQIG</sequence>
<protein>
    <submittedName>
        <fullName evidence="1">Uncharacterized protein</fullName>
    </submittedName>
</protein>
<gene>
    <name evidence="1" type="ORF">LX32DRAFT_174444</name>
</gene>
<proteinExistence type="predicted"/>
<name>A0AAD9H6U6_9PEZI</name>
<reference evidence="1" key="1">
    <citation type="submission" date="2021-06" db="EMBL/GenBank/DDBJ databases">
        <title>Comparative genomics, transcriptomics and evolutionary studies reveal genomic signatures of adaptation to plant cell wall in hemibiotrophic fungi.</title>
        <authorList>
            <consortium name="DOE Joint Genome Institute"/>
            <person name="Baroncelli R."/>
            <person name="Diaz J.F."/>
            <person name="Benocci T."/>
            <person name="Peng M."/>
            <person name="Battaglia E."/>
            <person name="Haridas S."/>
            <person name="Andreopoulos W."/>
            <person name="Labutti K."/>
            <person name="Pangilinan J."/>
            <person name="Floch G.L."/>
            <person name="Makela M.R."/>
            <person name="Henrissat B."/>
            <person name="Grigoriev I.V."/>
            <person name="Crouch J.A."/>
            <person name="De Vries R.P."/>
            <person name="Sukno S.A."/>
            <person name="Thon M.R."/>
        </authorList>
    </citation>
    <scope>NUCLEOTIDE SEQUENCE</scope>
    <source>
        <strain evidence="1">MAFF235873</strain>
    </source>
</reference>